<dbReference type="InterPro" id="IPR029044">
    <property type="entry name" value="Nucleotide-diphossugar_trans"/>
</dbReference>
<dbReference type="Gene3D" id="3.90.550.10">
    <property type="entry name" value="Spore Coat Polysaccharide Biosynthesis Protein SpsA, Chain A"/>
    <property type="match status" value="1"/>
</dbReference>
<feature type="region of interest" description="Disordered" evidence="3">
    <location>
        <begin position="430"/>
        <end position="450"/>
    </location>
</feature>
<evidence type="ECO:0000256" key="2">
    <source>
        <dbReference type="ARBA" id="ARBA00044345"/>
    </source>
</evidence>
<keyword evidence="7" id="KW-1185">Reference proteome</keyword>
<dbReference type="InterPro" id="IPR044123">
    <property type="entry name" value="W2_eIF2B_epsilon"/>
</dbReference>
<evidence type="ECO:0000313" key="7">
    <source>
        <dbReference type="Proteomes" id="UP000789595"/>
    </source>
</evidence>
<dbReference type="OrthoDB" id="424572at2759"/>
<dbReference type="SUPFAM" id="SSF53448">
    <property type="entry name" value="Nucleotide-diphospho-sugar transferases"/>
    <property type="match status" value="1"/>
</dbReference>
<organism evidence="5">
    <name type="scientific">Pelagomonas calceolata</name>
    <dbReference type="NCBI Taxonomy" id="35677"/>
    <lineage>
        <taxon>Eukaryota</taxon>
        <taxon>Sar</taxon>
        <taxon>Stramenopiles</taxon>
        <taxon>Ochrophyta</taxon>
        <taxon>Pelagophyceae</taxon>
        <taxon>Pelagomonadales</taxon>
        <taxon>Pelagomonadaceae</taxon>
        <taxon>Pelagomonas</taxon>
    </lineage>
</organism>
<accession>A0A7S4E3Q9</accession>
<reference evidence="6" key="2">
    <citation type="submission" date="2021-11" db="EMBL/GenBank/DDBJ databases">
        <authorList>
            <consortium name="Genoscope - CEA"/>
            <person name="William W."/>
        </authorList>
    </citation>
    <scope>NUCLEOTIDE SEQUENCE</scope>
</reference>
<dbReference type="InterPro" id="IPR003307">
    <property type="entry name" value="W2_domain"/>
</dbReference>
<dbReference type="EMBL" id="HBIW01003643">
    <property type="protein sequence ID" value="CAE0687572.1"/>
    <property type="molecule type" value="Transcribed_RNA"/>
</dbReference>
<name>A0A7S4E3Q9_9STRA</name>
<dbReference type="GO" id="GO:0005851">
    <property type="term" value="C:eukaryotic translation initiation factor 2B complex"/>
    <property type="evidence" value="ECO:0007669"/>
    <property type="project" value="TreeGrafter"/>
</dbReference>
<evidence type="ECO:0000256" key="1">
    <source>
        <dbReference type="ARBA" id="ARBA00044144"/>
    </source>
</evidence>
<evidence type="ECO:0000259" key="4">
    <source>
        <dbReference type="PROSITE" id="PS51363"/>
    </source>
</evidence>
<dbReference type="CDD" id="cd11558">
    <property type="entry name" value="W2_eIF2B_epsilon"/>
    <property type="match status" value="1"/>
</dbReference>
<evidence type="ECO:0000313" key="5">
    <source>
        <dbReference type="EMBL" id="CAE0687572.1"/>
    </source>
</evidence>
<evidence type="ECO:0000256" key="3">
    <source>
        <dbReference type="SAM" id="MobiDB-lite"/>
    </source>
</evidence>
<reference evidence="5" key="1">
    <citation type="submission" date="2021-01" db="EMBL/GenBank/DDBJ databases">
        <authorList>
            <person name="Corre E."/>
            <person name="Pelletier E."/>
            <person name="Niang G."/>
            <person name="Scheremetjew M."/>
            <person name="Finn R."/>
            <person name="Kale V."/>
            <person name="Holt S."/>
            <person name="Cochrane G."/>
            <person name="Meng A."/>
            <person name="Brown T."/>
            <person name="Cohen L."/>
        </authorList>
    </citation>
    <scope>NUCLEOTIDE SEQUENCE</scope>
    <source>
        <strain evidence="5">CCMP1756</strain>
    </source>
</reference>
<dbReference type="GO" id="GO:0003743">
    <property type="term" value="F:translation initiation factor activity"/>
    <property type="evidence" value="ECO:0007669"/>
    <property type="project" value="TreeGrafter"/>
</dbReference>
<dbReference type="InterPro" id="IPR016024">
    <property type="entry name" value="ARM-type_fold"/>
</dbReference>
<feature type="domain" description="W2" evidence="4">
    <location>
        <begin position="463"/>
        <end position="632"/>
    </location>
</feature>
<proteinExistence type="predicted"/>
<gene>
    <name evidence="5" type="ORF">PCAL00307_LOCUS3006</name>
    <name evidence="6" type="ORF">PECAL_4P19760</name>
</gene>
<dbReference type="Gene3D" id="2.160.10.10">
    <property type="entry name" value="Hexapeptide repeat proteins"/>
    <property type="match status" value="1"/>
</dbReference>
<protein>
    <recommendedName>
        <fullName evidence="1">Translation initiation factor eIF2B subunit epsilon</fullName>
    </recommendedName>
    <alternativeName>
        <fullName evidence="2">eIF2B GDP-GTP exchange factor subunit epsilon</fullName>
    </alternativeName>
</protein>
<dbReference type="Gene3D" id="1.25.40.180">
    <property type="match status" value="1"/>
</dbReference>
<dbReference type="GO" id="GO:0031369">
    <property type="term" value="F:translation initiation factor binding"/>
    <property type="evidence" value="ECO:0007669"/>
    <property type="project" value="InterPro"/>
</dbReference>
<dbReference type="EMBL" id="CAKKNE010000004">
    <property type="protein sequence ID" value="CAH0374677.1"/>
    <property type="molecule type" value="Genomic_DNA"/>
</dbReference>
<dbReference type="Pfam" id="PF02020">
    <property type="entry name" value="W2"/>
    <property type="match status" value="1"/>
</dbReference>
<dbReference type="InterPro" id="IPR011004">
    <property type="entry name" value="Trimer_LpxA-like_sf"/>
</dbReference>
<evidence type="ECO:0000313" key="6">
    <source>
        <dbReference type="EMBL" id="CAH0374677.1"/>
    </source>
</evidence>
<dbReference type="AlphaFoldDB" id="A0A7S4E3Q9"/>
<dbReference type="SUPFAM" id="SSF51161">
    <property type="entry name" value="Trimeric LpxA-like enzymes"/>
    <property type="match status" value="1"/>
</dbReference>
<dbReference type="PANTHER" id="PTHR45887:SF1">
    <property type="entry name" value="TRANSLATION INITIATION FACTOR EIF-2B SUBUNIT EPSILON"/>
    <property type="match status" value="1"/>
</dbReference>
<feature type="compositionally biased region" description="Acidic residues" evidence="3">
    <location>
        <begin position="441"/>
        <end position="450"/>
    </location>
</feature>
<sequence length="634" mass="68494">MPPKAQDSVDQPLQAVVLAHDLEQAFRPLQMSSVELCGRKILDHALEGLARAGCGEILIAGRPEDCFEPPSNLLGRDGRAVKIQHVALAGCTSEGDYLRELDRCGSVKSDPFILLRGDCVVALDNLLPIVEAHKRRKKTKDADATLTVLLADGGMRAATLRPLTYDPLELRIDGETSRILGWYGGGNARDRTAFENGFLGDESYAHECTDIKAPQNLVDCGVDVCSLEVLFRYSENFDYQSIRGDFLPTETGNAELGQRAYAHVLKETEGRAGRVYDPRILDTYVRDLLRGWFAPVLVAERPLSTVDRSAQIVEPSYVGRGATLEASVVVDQSSIAAGCILRERARVRGSHLGPRCIIEAGASVDCAVLGAGVTVKAGISVPRGCVVGEGFVINEAPPEFSRLPVQEDSDSDEDDDMALGALGNVEALQTRARATSWPPNSDDEGNESDEDWDIDEAQARAQKASDTLFTSTVREMILAGDRNGSAVESLIMEVNCYKLSENRSFRDAAPAALEAVVELAFAGREGKGACAQGLVKAIARWKPLLAKLLSSGAAADERFAVDALEELSKTRPPLNEPDVFALALQKLYEHDVLSDEGILAWGAASASPLRNSPQVGQLLAFLEDDDEDSEEESD</sequence>
<dbReference type="SUPFAM" id="SSF48371">
    <property type="entry name" value="ARM repeat"/>
    <property type="match status" value="1"/>
</dbReference>
<dbReference type="PROSITE" id="PS51363">
    <property type="entry name" value="W2"/>
    <property type="match status" value="1"/>
</dbReference>
<dbReference type="InterPro" id="IPR051956">
    <property type="entry name" value="eIF2B_epsilon"/>
</dbReference>
<dbReference type="Proteomes" id="UP000789595">
    <property type="component" value="Unassembled WGS sequence"/>
</dbReference>
<dbReference type="GO" id="GO:0005085">
    <property type="term" value="F:guanyl-nucleotide exchange factor activity"/>
    <property type="evidence" value="ECO:0007669"/>
    <property type="project" value="InterPro"/>
</dbReference>
<dbReference type="PANTHER" id="PTHR45887">
    <property type="entry name" value="TRANSLATION INITIATION FACTOR EIF-2B SUBUNIT EPSILON"/>
    <property type="match status" value="1"/>
</dbReference>